<dbReference type="AlphaFoldDB" id="A0A382JPE9"/>
<organism evidence="1">
    <name type="scientific">marine metagenome</name>
    <dbReference type="NCBI Taxonomy" id="408172"/>
    <lineage>
        <taxon>unclassified sequences</taxon>
        <taxon>metagenomes</taxon>
        <taxon>ecological metagenomes</taxon>
    </lineage>
</organism>
<dbReference type="EMBL" id="UINC01075234">
    <property type="protein sequence ID" value="SVC13212.1"/>
    <property type="molecule type" value="Genomic_DNA"/>
</dbReference>
<evidence type="ECO:0000313" key="1">
    <source>
        <dbReference type="EMBL" id="SVC13212.1"/>
    </source>
</evidence>
<accession>A0A382JPE9</accession>
<sequence>MEGEVLGIDAALKPVFAIAGKLPVDPREGTPNDL</sequence>
<reference evidence="1" key="1">
    <citation type="submission" date="2018-05" db="EMBL/GenBank/DDBJ databases">
        <authorList>
            <person name="Lanie J.A."/>
            <person name="Ng W.-L."/>
            <person name="Kazmierczak K.M."/>
            <person name="Andrzejewski T.M."/>
            <person name="Davidsen T.M."/>
            <person name="Wayne K.J."/>
            <person name="Tettelin H."/>
            <person name="Glass J.I."/>
            <person name="Rusch D."/>
            <person name="Podicherti R."/>
            <person name="Tsui H.-C.T."/>
            <person name="Winkler M.E."/>
        </authorList>
    </citation>
    <scope>NUCLEOTIDE SEQUENCE</scope>
</reference>
<name>A0A382JPE9_9ZZZZ</name>
<protein>
    <submittedName>
        <fullName evidence="1">Uncharacterized protein</fullName>
    </submittedName>
</protein>
<proteinExistence type="predicted"/>
<gene>
    <name evidence="1" type="ORF">METZ01_LOCUS266066</name>
</gene>